<dbReference type="SUPFAM" id="SSF51126">
    <property type="entry name" value="Pectin lyase-like"/>
    <property type="match status" value="1"/>
</dbReference>
<evidence type="ECO:0000313" key="3">
    <source>
        <dbReference type="Proteomes" id="UP000616779"/>
    </source>
</evidence>
<accession>A0ABX1XYN5</accession>
<evidence type="ECO:0000256" key="1">
    <source>
        <dbReference type="SAM" id="SignalP"/>
    </source>
</evidence>
<proteinExistence type="predicted"/>
<evidence type="ECO:0000313" key="2">
    <source>
        <dbReference type="EMBL" id="NOU73692.1"/>
    </source>
</evidence>
<comment type="caution">
    <text evidence="2">The sequence shown here is derived from an EMBL/GenBank/DDBJ whole genome shotgun (WGS) entry which is preliminary data.</text>
</comment>
<sequence>MNLLWKCIVCFAATLTFVILYQLTAKGSATAYAQSYYVDSVSGNDSNNGTTSTSPWKTLGKVNATSFAPGDTVFFKAGSTFFGYLAPATSGNSSASIRFDMYGSGAKPVIDASGVADPIGGEGVAAVQIYGKEYLEFTNLEVTNNPVIDTTLGRVPDNKDSYRLGFLIANDNIGRTLNHIVIKDCVVRDISRNIPYQSKHYTMGGISIYHYGANSTWNDILIENVSMSNVSVTGIYEIFYNWNSKIWNPNGPNGEPANDYNLRSSSIVVRNVSMTDIQGNGIAIGHTNGALIDHSKVSRFAMIPDEYFVGIWIHNTDNTVIQYCEASGGEMNGALRDSEGFDFDKRVKNSILQYSYSHDNAGGFLLNGLDDESTNNTFRYNISQNDKTVLVKRLNANDKFYNNTLYIGSGITSKLFGIAGSSGTFVNNIVIGNGTTKYKDTTTVVGGTHDYNCYYGLTNVLTEAHSLTVDPLLVGAGTGGQGLHSLNGYRLLSTSSCINIGIYLSGNGGKDYFGNRLGMYDTLTDIGAHEYGDGSDLTFSNFESGTASEWTAVSGTWSVENLDTYVYKPASSSDAITYTGNTSWANYFVSAKVKITSANTVAGVLGRYTSSGDYYMLRLNKVTSNVELYKKVGTTFTLLGSKAFTITDGTWYYLKLVMSGSSLQGYVNGQLYMDITDSIIGSGRIGLRTVNGMAQFDEVGAGHN</sequence>
<dbReference type="RefSeq" id="WP_171645104.1">
    <property type="nucleotide sequence ID" value="NZ_WHOA01000132.1"/>
</dbReference>
<name>A0ABX1XYN5_9BACL</name>
<keyword evidence="3" id="KW-1185">Reference proteome</keyword>
<reference evidence="2 3" key="1">
    <citation type="submission" date="2019-10" db="EMBL/GenBank/DDBJ databases">
        <title>Description of Paenibacillus terrestris sp. nov.</title>
        <authorList>
            <person name="Carlier A."/>
            <person name="Qi S."/>
        </authorList>
    </citation>
    <scope>NUCLEOTIDE SEQUENCE [LARGE SCALE GENOMIC DNA]</scope>
    <source>
        <strain evidence="2 3">LMG 31458</strain>
    </source>
</reference>
<dbReference type="Proteomes" id="UP000616779">
    <property type="component" value="Unassembled WGS sequence"/>
</dbReference>
<dbReference type="InterPro" id="IPR011050">
    <property type="entry name" value="Pectin_lyase_fold/virulence"/>
</dbReference>
<dbReference type="SUPFAM" id="SSF49899">
    <property type="entry name" value="Concanavalin A-like lectins/glucanases"/>
    <property type="match status" value="1"/>
</dbReference>
<feature type="signal peptide" evidence="1">
    <location>
        <begin position="1"/>
        <end position="33"/>
    </location>
</feature>
<evidence type="ECO:0008006" key="4">
    <source>
        <dbReference type="Google" id="ProtNLM"/>
    </source>
</evidence>
<feature type="chain" id="PRO_5047072424" description="DUF1080 domain-containing protein" evidence="1">
    <location>
        <begin position="34"/>
        <end position="704"/>
    </location>
</feature>
<dbReference type="Gene3D" id="2.60.120.560">
    <property type="entry name" value="Exo-inulinase, domain 1"/>
    <property type="match status" value="1"/>
</dbReference>
<keyword evidence="1" id="KW-0732">Signal</keyword>
<gene>
    <name evidence="2" type="ORF">GC098_20090</name>
</gene>
<organism evidence="2 3">
    <name type="scientific">Paenibacillus phytorum</name>
    <dbReference type="NCBI Taxonomy" id="2654977"/>
    <lineage>
        <taxon>Bacteria</taxon>
        <taxon>Bacillati</taxon>
        <taxon>Bacillota</taxon>
        <taxon>Bacilli</taxon>
        <taxon>Bacillales</taxon>
        <taxon>Paenibacillaceae</taxon>
        <taxon>Paenibacillus</taxon>
    </lineage>
</organism>
<protein>
    <recommendedName>
        <fullName evidence="4">DUF1080 domain-containing protein</fullName>
    </recommendedName>
</protein>
<dbReference type="EMBL" id="WHOA01000132">
    <property type="protein sequence ID" value="NOU73692.1"/>
    <property type="molecule type" value="Genomic_DNA"/>
</dbReference>
<dbReference type="InterPro" id="IPR013320">
    <property type="entry name" value="ConA-like_dom_sf"/>
</dbReference>